<evidence type="ECO:0000256" key="4">
    <source>
        <dbReference type="ARBA" id="ARBA00022475"/>
    </source>
</evidence>
<name>A0AAI9K632_9FIRM</name>
<dbReference type="Proteomes" id="UP000660047">
    <property type="component" value="Unassembled WGS sequence"/>
</dbReference>
<gene>
    <name evidence="13" type="ORF">COEU31_20320</name>
</gene>
<keyword evidence="4" id="KW-1003">Cell membrane</keyword>
<evidence type="ECO:0000256" key="3">
    <source>
        <dbReference type="ARBA" id="ARBA00012438"/>
    </source>
</evidence>
<dbReference type="EC" id="2.7.13.3" evidence="3"/>
<evidence type="ECO:0000313" key="14">
    <source>
        <dbReference type="Proteomes" id="UP000660047"/>
    </source>
</evidence>
<organism evidence="13 14">
    <name type="scientific">Coprococcus eutactus</name>
    <dbReference type="NCBI Taxonomy" id="33043"/>
    <lineage>
        <taxon>Bacteria</taxon>
        <taxon>Bacillati</taxon>
        <taxon>Bacillota</taxon>
        <taxon>Clostridia</taxon>
        <taxon>Lachnospirales</taxon>
        <taxon>Lachnospiraceae</taxon>
        <taxon>Coprococcus</taxon>
    </lineage>
</organism>
<dbReference type="GO" id="GO:0005886">
    <property type="term" value="C:plasma membrane"/>
    <property type="evidence" value="ECO:0007669"/>
    <property type="project" value="UniProtKB-SubCell"/>
</dbReference>
<dbReference type="PANTHER" id="PTHR34220:SF7">
    <property type="entry name" value="SENSOR HISTIDINE KINASE YPDA"/>
    <property type="match status" value="1"/>
</dbReference>
<accession>A0AAI9K632</accession>
<sequence length="634" mass="72486">MKIREKKDAQGKMQKNKYSLRTRLRGWFHHGRFIGFDIQSIIMAVLTGLTITTTVVMGFLIYNRFKLAIKQTAVSNAESMIESTVDKVDTDLAGIRQISNGVNYNIIQEYDISSQEFSRQFSLLYEVNVDKVQSMALYDNSGKLVAAEPVAVQKDKVNVEEQEWYKNASEDIENMHFSTPHIQDLFQDGANRYYWVISLSRSVDINDGDKPVNGVLLIDMKYSVIEEALSRINDSSSETYYYLCNRDGDIIYHPRRAEIDRGFFTEESTEAAVYDDGTYEIKMTGGTENVVVSSIAYTGWKIIGVVPESVQTASINQYRYYIITTVVILLMMLLWVNRIITKKISKPILKLNESVKSYETGGTTDIYIGGSSEIRHLGYSVKKSYEQIEILMQEIIRQQNERRKSEMDALQSQINPHFLYNTLESITWMVEANRNTDAVFMISELAKLLRISLSKGRTVIRIADEIQHSTSYMNIQKVRYKERFATEFIIDEEINDYCTVKLIVQPILENAIYYGVGNMDEDDGGKITVRGEKKGNDIYISVEDNGMGMSEDVVRNILVDNNKVPKHGSGVGVINVHSRIKLMFGSEYGLKVYSEPDEGTKVVIHIPAIPYTEENRERLERQDFGRGMVTDEEE</sequence>
<keyword evidence="9 11" id="KW-0472">Membrane</keyword>
<dbReference type="AlphaFoldDB" id="A0AAI9K632"/>
<evidence type="ECO:0000256" key="6">
    <source>
        <dbReference type="ARBA" id="ARBA00022777"/>
    </source>
</evidence>
<comment type="caution">
    <text evidence="13">The sequence shown here is derived from an EMBL/GenBank/DDBJ whole genome shotgun (WGS) entry which is preliminary data.</text>
</comment>
<evidence type="ECO:0000256" key="11">
    <source>
        <dbReference type="SAM" id="Phobius"/>
    </source>
</evidence>
<evidence type="ECO:0000256" key="1">
    <source>
        <dbReference type="ARBA" id="ARBA00000085"/>
    </source>
</evidence>
<dbReference type="RefSeq" id="WP_330377921.1">
    <property type="nucleotide sequence ID" value="NZ_BLYL01000012.1"/>
</dbReference>
<dbReference type="InterPro" id="IPR010559">
    <property type="entry name" value="Sig_transdc_His_kin_internal"/>
</dbReference>
<dbReference type="Gene3D" id="3.30.565.10">
    <property type="entry name" value="Histidine kinase-like ATPase, C-terminal domain"/>
    <property type="match status" value="1"/>
</dbReference>
<dbReference type="InterPro" id="IPR004358">
    <property type="entry name" value="Sig_transdc_His_kin-like_C"/>
</dbReference>
<comment type="catalytic activity">
    <reaction evidence="1">
        <text>ATP + protein L-histidine = ADP + protein N-phospho-L-histidine.</text>
        <dbReference type="EC" id="2.7.13.3"/>
    </reaction>
</comment>
<proteinExistence type="predicted"/>
<evidence type="ECO:0000256" key="7">
    <source>
        <dbReference type="ARBA" id="ARBA00022989"/>
    </source>
</evidence>
<evidence type="ECO:0000256" key="9">
    <source>
        <dbReference type="ARBA" id="ARBA00023136"/>
    </source>
</evidence>
<comment type="subcellular location">
    <subcellularLocation>
        <location evidence="2">Cell membrane</location>
        <topology evidence="2">Multi-pass membrane protein</topology>
    </subcellularLocation>
</comment>
<dbReference type="Gene3D" id="3.30.450.20">
    <property type="entry name" value="PAS domain"/>
    <property type="match status" value="1"/>
</dbReference>
<dbReference type="InterPro" id="IPR036890">
    <property type="entry name" value="HATPase_C_sf"/>
</dbReference>
<feature type="coiled-coil region" evidence="10">
    <location>
        <begin position="381"/>
        <end position="408"/>
    </location>
</feature>
<protein>
    <recommendedName>
        <fullName evidence="3">histidine kinase</fullName>
        <ecNumber evidence="3">2.7.13.3</ecNumber>
    </recommendedName>
</protein>
<dbReference type="SUPFAM" id="SSF55874">
    <property type="entry name" value="ATPase domain of HSP90 chaperone/DNA topoisomerase II/histidine kinase"/>
    <property type="match status" value="1"/>
</dbReference>
<dbReference type="InterPro" id="IPR050640">
    <property type="entry name" value="Bact_2-comp_sensor_kinase"/>
</dbReference>
<feature type="domain" description="Histidine kinase" evidence="12">
    <location>
        <begin position="503"/>
        <end position="610"/>
    </location>
</feature>
<evidence type="ECO:0000256" key="8">
    <source>
        <dbReference type="ARBA" id="ARBA00023012"/>
    </source>
</evidence>
<dbReference type="Pfam" id="PF02518">
    <property type="entry name" value="HATPase_c"/>
    <property type="match status" value="1"/>
</dbReference>
<dbReference type="Pfam" id="PF02743">
    <property type="entry name" value="dCache_1"/>
    <property type="match status" value="1"/>
</dbReference>
<dbReference type="PRINTS" id="PR00344">
    <property type="entry name" value="BCTRLSENSOR"/>
</dbReference>
<dbReference type="InterPro" id="IPR003594">
    <property type="entry name" value="HATPase_dom"/>
</dbReference>
<keyword evidence="5 11" id="KW-0812">Transmembrane</keyword>
<feature type="transmembrane region" description="Helical" evidence="11">
    <location>
        <begin position="41"/>
        <end position="62"/>
    </location>
</feature>
<evidence type="ECO:0000256" key="5">
    <source>
        <dbReference type="ARBA" id="ARBA00022692"/>
    </source>
</evidence>
<dbReference type="GO" id="GO:0000155">
    <property type="term" value="F:phosphorelay sensor kinase activity"/>
    <property type="evidence" value="ECO:0007669"/>
    <property type="project" value="InterPro"/>
</dbReference>
<dbReference type="EMBL" id="BLYL01000012">
    <property type="protein sequence ID" value="GFO94986.1"/>
    <property type="molecule type" value="Genomic_DNA"/>
</dbReference>
<dbReference type="SMART" id="SM00387">
    <property type="entry name" value="HATPase_c"/>
    <property type="match status" value="1"/>
</dbReference>
<reference evidence="13" key="1">
    <citation type="submission" date="2020-06" db="EMBL/GenBank/DDBJ databases">
        <title>Characterization of fructooligosaccharide metabolism and fructooligosaccharide-degrading enzymes in human commensal butyrate producers.</title>
        <authorList>
            <person name="Tanno H."/>
            <person name="Fujii T."/>
            <person name="Hirano K."/>
            <person name="Maeno S."/>
            <person name="Tonozuka T."/>
            <person name="Sakamoto M."/>
            <person name="Ohkuma M."/>
            <person name="Tochio T."/>
            <person name="Endo A."/>
        </authorList>
    </citation>
    <scope>NUCLEOTIDE SEQUENCE</scope>
    <source>
        <strain evidence="13">JCM 31265</strain>
    </source>
</reference>
<keyword evidence="8" id="KW-0902">Two-component regulatory system</keyword>
<keyword evidence="7 11" id="KW-1133">Transmembrane helix</keyword>
<keyword evidence="10" id="KW-0175">Coiled coil</keyword>
<evidence type="ECO:0000259" key="12">
    <source>
        <dbReference type="PROSITE" id="PS50109"/>
    </source>
</evidence>
<keyword evidence="6 13" id="KW-0808">Transferase</keyword>
<keyword evidence="6 13" id="KW-0418">Kinase</keyword>
<dbReference type="Gene3D" id="6.10.340.10">
    <property type="match status" value="1"/>
</dbReference>
<dbReference type="InterPro" id="IPR005467">
    <property type="entry name" value="His_kinase_dom"/>
</dbReference>
<evidence type="ECO:0000256" key="2">
    <source>
        <dbReference type="ARBA" id="ARBA00004651"/>
    </source>
</evidence>
<evidence type="ECO:0000256" key="10">
    <source>
        <dbReference type="SAM" id="Coils"/>
    </source>
</evidence>
<dbReference type="PANTHER" id="PTHR34220">
    <property type="entry name" value="SENSOR HISTIDINE KINASE YPDA"/>
    <property type="match status" value="1"/>
</dbReference>
<feature type="transmembrane region" description="Helical" evidence="11">
    <location>
        <begin position="318"/>
        <end position="336"/>
    </location>
</feature>
<dbReference type="InterPro" id="IPR033479">
    <property type="entry name" value="dCache_1"/>
</dbReference>
<evidence type="ECO:0000313" key="13">
    <source>
        <dbReference type="EMBL" id="GFO94986.1"/>
    </source>
</evidence>
<dbReference type="PROSITE" id="PS50109">
    <property type="entry name" value="HIS_KIN"/>
    <property type="match status" value="1"/>
</dbReference>
<dbReference type="Pfam" id="PF06580">
    <property type="entry name" value="His_kinase"/>
    <property type="match status" value="1"/>
</dbReference>